<organism evidence="2 3">
    <name type="scientific">Plutella xylostella</name>
    <name type="common">Diamondback moth</name>
    <name type="synonym">Plutella maculipennis</name>
    <dbReference type="NCBI Taxonomy" id="51655"/>
    <lineage>
        <taxon>Eukaryota</taxon>
        <taxon>Metazoa</taxon>
        <taxon>Ecdysozoa</taxon>
        <taxon>Arthropoda</taxon>
        <taxon>Hexapoda</taxon>
        <taxon>Insecta</taxon>
        <taxon>Pterygota</taxon>
        <taxon>Neoptera</taxon>
        <taxon>Endopterygota</taxon>
        <taxon>Lepidoptera</taxon>
        <taxon>Glossata</taxon>
        <taxon>Ditrysia</taxon>
        <taxon>Yponomeutoidea</taxon>
        <taxon>Plutellidae</taxon>
        <taxon>Plutella</taxon>
    </lineage>
</organism>
<evidence type="ECO:0000313" key="3">
    <source>
        <dbReference type="Proteomes" id="UP000823941"/>
    </source>
</evidence>
<evidence type="ECO:0000256" key="1">
    <source>
        <dbReference type="PROSITE-ProRule" id="PRU00221"/>
    </source>
</evidence>
<dbReference type="EMBL" id="JAHIBW010000010">
    <property type="protein sequence ID" value="KAG7307636.1"/>
    <property type="molecule type" value="Genomic_DNA"/>
</dbReference>
<gene>
    <name evidence="2" type="ORF">JYU34_007857</name>
</gene>
<dbReference type="InterPro" id="IPR001680">
    <property type="entry name" value="WD40_rpt"/>
</dbReference>
<dbReference type="SMART" id="SM00320">
    <property type="entry name" value="WD40"/>
    <property type="match status" value="5"/>
</dbReference>
<name>A0ABQ7QRE7_PLUXY</name>
<dbReference type="PROSITE" id="PS50082">
    <property type="entry name" value="WD_REPEATS_2"/>
    <property type="match status" value="1"/>
</dbReference>
<dbReference type="Proteomes" id="UP000823941">
    <property type="component" value="Chromosome 10"/>
</dbReference>
<evidence type="ECO:0000313" key="2">
    <source>
        <dbReference type="EMBL" id="KAG7307636.1"/>
    </source>
</evidence>
<keyword evidence="3" id="KW-1185">Reference proteome</keyword>
<dbReference type="InterPro" id="IPR015943">
    <property type="entry name" value="WD40/YVTN_repeat-like_dom_sf"/>
</dbReference>
<proteinExistence type="predicted"/>
<keyword evidence="1" id="KW-0853">WD repeat</keyword>
<comment type="caution">
    <text evidence="2">The sequence shown here is derived from an EMBL/GenBank/DDBJ whole genome shotgun (WGS) entry which is preliminary data.</text>
</comment>
<dbReference type="Pfam" id="PF00400">
    <property type="entry name" value="WD40"/>
    <property type="match status" value="2"/>
</dbReference>
<protein>
    <submittedName>
        <fullName evidence="2">Uncharacterized protein</fullName>
    </submittedName>
</protein>
<sequence length="400" mass="44077">MDPQRSTLSGPMAPALAYTAKKTGPASQHWPCRPGASRDVTEVHSRLPTEENTYLATEQHQIYYGRVNLINVIDTGTNLTCCKYTEDRREVAAGFADGAVRLFDAASGRCSRRLRDAEVRASPAPVTAIKHRPLSTGHPVTETFLVTYLNGNIKCWKYRYEQCLYTIREKRQTLGLCYHPRGPKFLTCGDDATLLMYDEEVQTEERSFYASGLKNVIDGHTSLIQACAFHPRAPHELASGGQDARVLCWDERQPYATRHIIGPRIVGEGLDFDKTGQTILTCSWDLGGSLQLWDYGSCRLLETVRPDEVASRLHCGRFVPRTGLVVCGGGGEDMLRVVNLCHGETVCSIRNNPGAVAGLDLGAARRGRRPDDSCENPSDILTCPAVAYVAGKRLVTVDFG</sequence>
<dbReference type="SUPFAM" id="SSF50978">
    <property type="entry name" value="WD40 repeat-like"/>
    <property type="match status" value="1"/>
</dbReference>
<dbReference type="InterPro" id="IPR036322">
    <property type="entry name" value="WD40_repeat_dom_sf"/>
</dbReference>
<feature type="repeat" description="WD" evidence="1">
    <location>
        <begin position="217"/>
        <end position="250"/>
    </location>
</feature>
<reference evidence="2 3" key="1">
    <citation type="submission" date="2021-06" db="EMBL/GenBank/DDBJ databases">
        <title>A haploid diamondback moth (Plutella xylostella L.) genome assembly resolves 31 chromosomes and identifies a diamide resistance mutation.</title>
        <authorList>
            <person name="Ward C.M."/>
            <person name="Perry K.D."/>
            <person name="Baker G."/>
            <person name="Powis K."/>
            <person name="Heckel D.G."/>
            <person name="Baxter S.W."/>
        </authorList>
    </citation>
    <scope>NUCLEOTIDE SEQUENCE [LARGE SCALE GENOMIC DNA]</scope>
    <source>
        <strain evidence="2 3">LV</strain>
        <tissue evidence="2">Single pupa</tissue>
    </source>
</reference>
<dbReference type="PANTHER" id="PTHR47822">
    <property type="entry name" value="CARBOHYDRATE BINDING DOMAIN CONTAINING PROTEIN"/>
    <property type="match status" value="1"/>
</dbReference>
<dbReference type="PANTHER" id="PTHR47822:SF2">
    <property type="entry name" value="F-BOX AND WD-40 DOMAIN PROTEIN 7"/>
    <property type="match status" value="1"/>
</dbReference>
<accession>A0ABQ7QRE7</accession>
<dbReference type="Gene3D" id="2.130.10.10">
    <property type="entry name" value="YVTN repeat-like/Quinoprotein amine dehydrogenase"/>
    <property type="match status" value="2"/>
</dbReference>